<evidence type="ECO:0000256" key="8">
    <source>
        <dbReference type="ARBA" id="ARBA00029447"/>
    </source>
</evidence>
<name>W7YJC6_9BACL</name>
<dbReference type="eggNOG" id="COG0840">
    <property type="taxonomic scope" value="Bacteria"/>
</dbReference>
<comment type="similarity">
    <text evidence="8">Belongs to the methyl-accepting chemotaxis (MCP) protein family.</text>
</comment>
<feature type="transmembrane region" description="Helical" evidence="11">
    <location>
        <begin position="284"/>
        <end position="307"/>
    </location>
</feature>
<dbReference type="Pfam" id="PF00015">
    <property type="entry name" value="MCPsignal"/>
    <property type="match status" value="1"/>
</dbReference>
<evidence type="ECO:0000313" key="15">
    <source>
        <dbReference type="Proteomes" id="UP000019364"/>
    </source>
</evidence>
<evidence type="ECO:0000256" key="1">
    <source>
        <dbReference type="ARBA" id="ARBA00004651"/>
    </source>
</evidence>
<dbReference type="AlphaFoldDB" id="W7YJC6"/>
<dbReference type="SMART" id="SM00283">
    <property type="entry name" value="MA"/>
    <property type="match status" value="1"/>
</dbReference>
<dbReference type="GO" id="GO:0006935">
    <property type="term" value="P:chemotaxis"/>
    <property type="evidence" value="ECO:0007669"/>
    <property type="project" value="UniProtKB-KW"/>
</dbReference>
<keyword evidence="6 11" id="KW-0472">Membrane</keyword>
<dbReference type="Gene3D" id="6.10.340.10">
    <property type="match status" value="1"/>
</dbReference>
<dbReference type="PROSITE" id="PS50111">
    <property type="entry name" value="CHEMOTAXIS_TRANSDUC_2"/>
    <property type="match status" value="1"/>
</dbReference>
<dbReference type="CDD" id="cd11386">
    <property type="entry name" value="MCP_signal"/>
    <property type="match status" value="1"/>
</dbReference>
<evidence type="ECO:0000259" key="13">
    <source>
        <dbReference type="PROSITE" id="PS50885"/>
    </source>
</evidence>
<comment type="caution">
    <text evidence="14">The sequence shown here is derived from an EMBL/GenBank/DDBJ whole genome shotgun (WGS) entry which is preliminary data.</text>
</comment>
<organism evidence="14 15">
    <name type="scientific">Paenibacillus pini JCM 16418</name>
    <dbReference type="NCBI Taxonomy" id="1236976"/>
    <lineage>
        <taxon>Bacteria</taxon>
        <taxon>Bacillati</taxon>
        <taxon>Bacillota</taxon>
        <taxon>Bacilli</taxon>
        <taxon>Bacillales</taxon>
        <taxon>Paenibacillaceae</taxon>
        <taxon>Paenibacillus</taxon>
    </lineage>
</organism>
<dbReference type="GO" id="GO:0007165">
    <property type="term" value="P:signal transduction"/>
    <property type="evidence" value="ECO:0007669"/>
    <property type="project" value="UniProtKB-KW"/>
</dbReference>
<dbReference type="SMART" id="SM00304">
    <property type="entry name" value="HAMP"/>
    <property type="match status" value="1"/>
</dbReference>
<evidence type="ECO:0000256" key="2">
    <source>
        <dbReference type="ARBA" id="ARBA00022475"/>
    </source>
</evidence>
<dbReference type="PANTHER" id="PTHR32089">
    <property type="entry name" value="METHYL-ACCEPTING CHEMOTAXIS PROTEIN MCPB"/>
    <property type="match status" value="1"/>
</dbReference>
<dbReference type="RefSeq" id="WP_242403809.1">
    <property type="nucleotide sequence ID" value="NZ_BAVZ01000007.1"/>
</dbReference>
<dbReference type="CDD" id="cd06225">
    <property type="entry name" value="HAMP"/>
    <property type="match status" value="1"/>
</dbReference>
<dbReference type="SUPFAM" id="SSF58104">
    <property type="entry name" value="Methyl-accepting chemotaxis protein (MCP) signaling domain"/>
    <property type="match status" value="1"/>
</dbReference>
<accession>W7YJC6</accession>
<evidence type="ECO:0000256" key="6">
    <source>
        <dbReference type="ARBA" id="ARBA00023136"/>
    </source>
</evidence>
<feature type="compositionally biased region" description="Polar residues" evidence="10">
    <location>
        <begin position="118"/>
        <end position="137"/>
    </location>
</feature>
<gene>
    <name evidence="14" type="ORF">JCM16418_2645</name>
</gene>
<proteinExistence type="inferred from homology"/>
<evidence type="ECO:0000313" key="14">
    <source>
        <dbReference type="EMBL" id="GAF08562.1"/>
    </source>
</evidence>
<keyword evidence="7 9" id="KW-0807">Transducer</keyword>
<feature type="transmembrane region" description="Helical" evidence="11">
    <location>
        <begin position="21"/>
        <end position="41"/>
    </location>
</feature>
<protein>
    <recommendedName>
        <fullName evidence="16">Methyl-accepting chemotaxis protein</fullName>
    </recommendedName>
</protein>
<dbReference type="InterPro" id="IPR033479">
    <property type="entry name" value="dCache_1"/>
</dbReference>
<dbReference type="CDD" id="cd18773">
    <property type="entry name" value="PDC1_HK_sensor"/>
    <property type="match status" value="1"/>
</dbReference>
<sequence>MKSFMQKIPKYFTLKKLRNKLMLFICIILIVPNLVVAFFSVSSAKTQLQTKMEDATKSSVKLLDELLNTMIQMETSNVNQLATLISSNDIEQGAIQTQILLDDFKTKHKELDVISIGTDTGKSMRSPDPGNSSSYDPRTQEWYKSAKKFPGQVIIVDPYLSETTGTYTLNITKILPDGNGVISLGLSIDSFSAIAQKIHLGSQGYVFIMDRKKRIMSHPTVKAGVPVEGDILSIYDQNPDGSIDTTDPNTKTHQRGYYVTNGYSAFKLVGVLPLDEYTQATNPIWWTSIGVIIISCIVAGILMFFIIRNITRPIEQLNRSAKRVSEGHLNEQVITRRNDEIGHLAENYNVMVRSLRDIVLDMSDTSGQLAAASEELTANTEMNSQAVEYVASLVQSSSAGAHNQAVAAEESAKTMDEMASGIQRIAESAGGIVDSSTRTEEDVYRGSEKVQQVSVQMETIRVSTHESATLIERLHDLSTNVASMSKAITEVAKQTNLLSLNAAIEAARAGEHGRGFAVVANEVRKLADQSRKTSDQIQQTSQQMTVLITSAYDVMKNKVQSDVDKGILVTGEALEAFANIEQSAKQITDQIQDISAVTQQMSASSEEVSASVQEVAGISRKTVSSFEGVSAASQEQLASMEEITASAASLSQMANDMQSKIERFTFDK</sequence>
<dbReference type="Pfam" id="PF02743">
    <property type="entry name" value="dCache_1"/>
    <property type="match status" value="1"/>
</dbReference>
<reference evidence="14 15" key="1">
    <citation type="journal article" date="2014" name="Genome Announc.">
        <title>Draft Genome Sequence of Paenibacillus pini JCM 16418T, Isolated from the Rhizosphere of Pine Tree.</title>
        <authorList>
            <person name="Yuki M."/>
            <person name="Oshima K."/>
            <person name="Suda W."/>
            <person name="Oshida Y."/>
            <person name="Kitamura K."/>
            <person name="Iida Y."/>
            <person name="Hattori M."/>
            <person name="Ohkuma M."/>
        </authorList>
    </citation>
    <scope>NUCLEOTIDE SEQUENCE [LARGE SCALE GENOMIC DNA]</scope>
    <source>
        <strain evidence="14 15">JCM 16418</strain>
    </source>
</reference>
<evidence type="ECO:0000259" key="12">
    <source>
        <dbReference type="PROSITE" id="PS50111"/>
    </source>
</evidence>
<keyword evidence="4 11" id="KW-0812">Transmembrane</keyword>
<comment type="subcellular location">
    <subcellularLocation>
        <location evidence="1">Cell membrane</location>
        <topology evidence="1">Multi-pass membrane protein</topology>
    </subcellularLocation>
</comment>
<dbReference type="PROSITE" id="PS50885">
    <property type="entry name" value="HAMP"/>
    <property type="match status" value="1"/>
</dbReference>
<keyword evidence="15" id="KW-1185">Reference proteome</keyword>
<feature type="region of interest" description="Disordered" evidence="10">
    <location>
        <begin position="118"/>
        <end position="138"/>
    </location>
</feature>
<evidence type="ECO:0000256" key="5">
    <source>
        <dbReference type="ARBA" id="ARBA00022989"/>
    </source>
</evidence>
<evidence type="ECO:0000256" key="3">
    <source>
        <dbReference type="ARBA" id="ARBA00022500"/>
    </source>
</evidence>
<keyword evidence="5 11" id="KW-1133">Transmembrane helix</keyword>
<dbReference type="Proteomes" id="UP000019364">
    <property type="component" value="Unassembled WGS sequence"/>
</dbReference>
<dbReference type="Gene3D" id="3.30.450.20">
    <property type="entry name" value="PAS domain"/>
    <property type="match status" value="1"/>
</dbReference>
<dbReference type="InterPro" id="IPR004089">
    <property type="entry name" value="MCPsignal_dom"/>
</dbReference>
<dbReference type="EMBL" id="BAVZ01000007">
    <property type="protein sequence ID" value="GAF08562.1"/>
    <property type="molecule type" value="Genomic_DNA"/>
</dbReference>
<dbReference type="STRING" id="1236976.JCM16418_2645"/>
<dbReference type="GO" id="GO:0005886">
    <property type="term" value="C:plasma membrane"/>
    <property type="evidence" value="ECO:0007669"/>
    <property type="project" value="UniProtKB-SubCell"/>
</dbReference>
<evidence type="ECO:0000256" key="10">
    <source>
        <dbReference type="SAM" id="MobiDB-lite"/>
    </source>
</evidence>
<dbReference type="PANTHER" id="PTHR32089:SF114">
    <property type="entry name" value="METHYL-ACCEPTING CHEMOTAXIS PROTEIN MCPB"/>
    <property type="match status" value="1"/>
</dbReference>
<evidence type="ECO:0008006" key="16">
    <source>
        <dbReference type="Google" id="ProtNLM"/>
    </source>
</evidence>
<evidence type="ECO:0000256" key="7">
    <source>
        <dbReference type="ARBA" id="ARBA00023224"/>
    </source>
</evidence>
<keyword evidence="2" id="KW-1003">Cell membrane</keyword>
<keyword evidence="3" id="KW-0145">Chemotaxis</keyword>
<feature type="domain" description="HAMP" evidence="13">
    <location>
        <begin position="308"/>
        <end position="360"/>
    </location>
</feature>
<feature type="domain" description="Methyl-accepting transducer" evidence="12">
    <location>
        <begin position="379"/>
        <end position="616"/>
    </location>
</feature>
<evidence type="ECO:0000256" key="9">
    <source>
        <dbReference type="PROSITE-ProRule" id="PRU00284"/>
    </source>
</evidence>
<evidence type="ECO:0000256" key="11">
    <source>
        <dbReference type="SAM" id="Phobius"/>
    </source>
</evidence>
<dbReference type="Gene3D" id="1.10.287.950">
    <property type="entry name" value="Methyl-accepting chemotaxis protein"/>
    <property type="match status" value="1"/>
</dbReference>
<evidence type="ECO:0000256" key="4">
    <source>
        <dbReference type="ARBA" id="ARBA00022692"/>
    </source>
</evidence>
<dbReference type="InterPro" id="IPR003660">
    <property type="entry name" value="HAMP_dom"/>
</dbReference>
<dbReference type="Pfam" id="PF00672">
    <property type="entry name" value="HAMP"/>
    <property type="match status" value="1"/>
</dbReference>